<proteinExistence type="predicted"/>
<keyword evidence="3" id="KW-1185">Reference proteome</keyword>
<comment type="caution">
    <text evidence="2">The sequence shown here is derived from an EMBL/GenBank/DDBJ whole genome shotgun (WGS) entry which is preliminary data.</text>
</comment>
<dbReference type="Pfam" id="PF07841">
    <property type="entry name" value="DM4_12"/>
    <property type="match status" value="1"/>
</dbReference>
<dbReference type="EMBL" id="CAVLGL010000024">
    <property type="protein sequence ID" value="CAK1580840.1"/>
    <property type="molecule type" value="Genomic_DNA"/>
</dbReference>
<dbReference type="Proteomes" id="UP001314205">
    <property type="component" value="Unassembled WGS sequence"/>
</dbReference>
<protein>
    <submittedName>
        <fullName evidence="2">Uncharacterized protein</fullName>
    </submittedName>
</protein>
<dbReference type="PANTHER" id="PTHR21398">
    <property type="entry name" value="AGAP007094-PA"/>
    <property type="match status" value="1"/>
</dbReference>
<sequence>MELSSCYMLFGLIISLLQVTRSENCNNEYCVENEGSQGNETRSRVLSRTKRFIVFPDGSSFQLVFCVQTTALIPIGDIFLYGNTAALAWNLPTDPQFLHMFKEHEKELRRRGDSNKNIYYLDDRGKVLAKVPFRKPFIVNPAFAKRSIDDKVTFREKLKIKIDRMKMHEKQSRREFLNKEHLDKSSVDFHRKSRVELYEKIEKLVTSLGQDGRRCVLYKLCESAQSSQQGTFLQELFRAIFTLPKGPLFESKVHKEYDSAHTITDNCMSLYPGCDDFSIPLKL</sequence>
<evidence type="ECO:0000313" key="2">
    <source>
        <dbReference type="EMBL" id="CAK1580840.1"/>
    </source>
</evidence>
<accession>A0AAV1KEQ5</accession>
<evidence type="ECO:0000313" key="3">
    <source>
        <dbReference type="Proteomes" id="UP001314205"/>
    </source>
</evidence>
<dbReference type="SMART" id="SM00718">
    <property type="entry name" value="DM4_12"/>
    <property type="match status" value="1"/>
</dbReference>
<dbReference type="PANTHER" id="PTHR21398:SF1">
    <property type="entry name" value="FI03705P"/>
    <property type="match status" value="1"/>
</dbReference>
<reference evidence="2 3" key="1">
    <citation type="submission" date="2023-11" db="EMBL/GenBank/DDBJ databases">
        <authorList>
            <person name="Hedman E."/>
            <person name="Englund M."/>
            <person name="Stromberg M."/>
            <person name="Nyberg Akerstrom W."/>
            <person name="Nylinder S."/>
            <person name="Jareborg N."/>
            <person name="Kallberg Y."/>
            <person name="Kronander E."/>
        </authorList>
    </citation>
    <scope>NUCLEOTIDE SEQUENCE [LARGE SCALE GENOMIC DNA]</scope>
</reference>
<name>A0AAV1KEQ5_9NEOP</name>
<evidence type="ECO:0000256" key="1">
    <source>
        <dbReference type="SAM" id="SignalP"/>
    </source>
</evidence>
<feature type="chain" id="PRO_5043763043" evidence="1">
    <location>
        <begin position="23"/>
        <end position="283"/>
    </location>
</feature>
<keyword evidence="1" id="KW-0732">Signal</keyword>
<organism evidence="2 3">
    <name type="scientific">Parnassius mnemosyne</name>
    <name type="common">clouded apollo</name>
    <dbReference type="NCBI Taxonomy" id="213953"/>
    <lineage>
        <taxon>Eukaryota</taxon>
        <taxon>Metazoa</taxon>
        <taxon>Ecdysozoa</taxon>
        <taxon>Arthropoda</taxon>
        <taxon>Hexapoda</taxon>
        <taxon>Insecta</taxon>
        <taxon>Pterygota</taxon>
        <taxon>Neoptera</taxon>
        <taxon>Endopterygota</taxon>
        <taxon>Lepidoptera</taxon>
        <taxon>Glossata</taxon>
        <taxon>Ditrysia</taxon>
        <taxon>Papilionoidea</taxon>
        <taxon>Papilionidae</taxon>
        <taxon>Parnassiinae</taxon>
        <taxon>Parnassini</taxon>
        <taxon>Parnassius</taxon>
        <taxon>Driopa</taxon>
    </lineage>
</organism>
<feature type="signal peptide" evidence="1">
    <location>
        <begin position="1"/>
        <end position="22"/>
    </location>
</feature>
<dbReference type="InterPro" id="IPR006631">
    <property type="entry name" value="DM4_12"/>
</dbReference>
<dbReference type="AlphaFoldDB" id="A0AAV1KEQ5"/>
<gene>
    <name evidence="2" type="ORF">PARMNEM_LOCUS2582</name>
</gene>